<dbReference type="STRING" id="1322246.BN4_11226"/>
<dbReference type="PATRIC" id="fig|879567.3.peg.1269"/>
<feature type="transmembrane region" description="Helical" evidence="1">
    <location>
        <begin position="144"/>
        <end position="163"/>
    </location>
</feature>
<dbReference type="HOGENOM" id="CLU_1701656_0_0_7"/>
<evidence type="ECO:0000313" key="2">
    <source>
        <dbReference type="EMBL" id="CCH48463.1"/>
    </source>
</evidence>
<sequence>MGGARRQIFIAFAAFLLVQKFKFSIQDISLLFLLNNTINYFVAPFIGRIIPRVGERAVLSIEYIFLIIVFISYALVESKSVAIGLYVMDHILFNFSIAITTYFQKIAEPEDIAPSAAVGFTINHIAAVVLPVAGGYLWMIDYKIPFLVGAGTGFLSLCLAQFIKEAPIPSGVELSIKT</sequence>
<dbReference type="PANTHER" id="PTHR23518:SF2">
    <property type="entry name" value="MAJOR FACILITATOR SUPERFAMILY TRANSPORTER"/>
    <property type="match status" value="1"/>
</dbReference>
<proteinExistence type="predicted"/>
<keyword evidence="1" id="KW-0472">Membrane</keyword>
<dbReference type="eggNOG" id="COG2814">
    <property type="taxonomic scope" value="Bacteria"/>
</dbReference>
<dbReference type="SUPFAM" id="SSF103473">
    <property type="entry name" value="MFS general substrate transporter"/>
    <property type="match status" value="1"/>
</dbReference>
<evidence type="ECO:0000313" key="3">
    <source>
        <dbReference type="Proteomes" id="UP000011724"/>
    </source>
</evidence>
<dbReference type="Proteomes" id="UP000011724">
    <property type="component" value="Chromosome"/>
</dbReference>
<feature type="transmembrane region" description="Helical" evidence="1">
    <location>
        <begin position="30"/>
        <end position="50"/>
    </location>
</feature>
<keyword evidence="3" id="KW-1185">Reference proteome</keyword>
<dbReference type="KEGG" id="dpi:BN4_11226"/>
<dbReference type="PANTHER" id="PTHR23518">
    <property type="entry name" value="C-METHYLTRANSFERASE"/>
    <property type="match status" value="1"/>
</dbReference>
<feature type="transmembrane region" description="Helical" evidence="1">
    <location>
        <begin position="115"/>
        <end position="138"/>
    </location>
</feature>
<evidence type="ECO:0000256" key="1">
    <source>
        <dbReference type="SAM" id="Phobius"/>
    </source>
</evidence>
<reference evidence="2 3" key="1">
    <citation type="journal article" date="2013" name="PLoS ONE">
        <title>The first genomic and proteomic characterization of a deep-sea sulfate reducer: insights into the piezophilic lifestyle of Desulfovibrio piezophilus.</title>
        <authorList>
            <person name="Pradel N."/>
            <person name="Ji B."/>
            <person name="Gimenez G."/>
            <person name="Talla E."/>
            <person name="Lenoble P."/>
            <person name="Garel M."/>
            <person name="Tamburini C."/>
            <person name="Fourquet P."/>
            <person name="Lebrun R."/>
            <person name="Bertin P."/>
            <person name="Denis Y."/>
            <person name="Pophillat M."/>
            <person name="Barbe V."/>
            <person name="Ollivier B."/>
            <person name="Dolla A."/>
        </authorList>
    </citation>
    <scope>NUCLEOTIDE SEQUENCE [LARGE SCALE GENOMIC DNA]</scope>
    <source>
        <strain evidence="3">DSM 10523 / SB164P1</strain>
    </source>
</reference>
<dbReference type="RefSeq" id="WP_015414511.1">
    <property type="nucleotide sequence ID" value="NC_020409.1"/>
</dbReference>
<dbReference type="InterPro" id="IPR036259">
    <property type="entry name" value="MFS_trans_sf"/>
</dbReference>
<feature type="transmembrane region" description="Helical" evidence="1">
    <location>
        <begin position="82"/>
        <end position="103"/>
    </location>
</feature>
<dbReference type="AlphaFoldDB" id="M1WVH8"/>
<dbReference type="EMBL" id="FO203427">
    <property type="protein sequence ID" value="CCH48463.1"/>
    <property type="molecule type" value="Genomic_DNA"/>
</dbReference>
<keyword evidence="1" id="KW-0812">Transmembrane</keyword>
<feature type="transmembrane region" description="Helical" evidence="1">
    <location>
        <begin position="57"/>
        <end position="76"/>
    </location>
</feature>
<organism evidence="2 3">
    <name type="scientific">Pseudodesulfovibrio piezophilus (strain DSM 21447 / JCM 15486 / C1TLV30)</name>
    <name type="common">Desulfovibrio piezophilus</name>
    <dbReference type="NCBI Taxonomy" id="1322246"/>
    <lineage>
        <taxon>Bacteria</taxon>
        <taxon>Pseudomonadati</taxon>
        <taxon>Thermodesulfobacteriota</taxon>
        <taxon>Desulfovibrionia</taxon>
        <taxon>Desulfovibrionales</taxon>
        <taxon>Desulfovibrionaceae</taxon>
    </lineage>
</organism>
<reference evidence="3" key="2">
    <citation type="journal article" date="2013" name="Stand. Genomic Sci.">
        <title>Complete genome sequence of Desulfocapsa sulfexigens, a marine deltaproteobacterium specialized in disproportionating inorganic sulfur compounds.</title>
        <authorList>
            <person name="Finster K.W."/>
            <person name="Kjeldsen K.U."/>
            <person name="Kube M."/>
            <person name="Reinhardt R."/>
            <person name="Mussmann M."/>
            <person name="Amann R."/>
            <person name="Schreiber L."/>
        </authorList>
    </citation>
    <scope>NUCLEOTIDE SEQUENCE [LARGE SCALE GENOMIC DNA]</scope>
    <source>
        <strain evidence="3">DSM 10523 / SB164P1</strain>
    </source>
</reference>
<accession>M1WVH8</accession>
<gene>
    <name evidence="2" type="ordered locus">BN4_11226</name>
</gene>
<protein>
    <submittedName>
        <fullName evidence="2">Putative permease of the major facilitator superfamily</fullName>
    </submittedName>
</protein>
<keyword evidence="1" id="KW-1133">Transmembrane helix</keyword>
<name>M1WVH8_PSEP2</name>
<dbReference type="Gene3D" id="1.20.1250.20">
    <property type="entry name" value="MFS general substrate transporter like domains"/>
    <property type="match status" value="1"/>
</dbReference>